<protein>
    <submittedName>
        <fullName evidence="1">Uncharacterized protein</fullName>
    </submittedName>
</protein>
<gene>
    <name evidence="1" type="ORF">VFH_III069560</name>
</gene>
<dbReference type="AlphaFoldDB" id="A0AAV0ZYJ3"/>
<proteinExistence type="predicted"/>
<dbReference type="Proteomes" id="UP001157006">
    <property type="component" value="Chromosome 3"/>
</dbReference>
<evidence type="ECO:0000313" key="1">
    <source>
        <dbReference type="EMBL" id="CAI8603067.1"/>
    </source>
</evidence>
<name>A0AAV0ZYJ3_VICFA</name>
<evidence type="ECO:0000313" key="2">
    <source>
        <dbReference type="Proteomes" id="UP001157006"/>
    </source>
</evidence>
<organism evidence="1 2">
    <name type="scientific">Vicia faba</name>
    <name type="common">Broad bean</name>
    <name type="synonym">Faba vulgaris</name>
    <dbReference type="NCBI Taxonomy" id="3906"/>
    <lineage>
        <taxon>Eukaryota</taxon>
        <taxon>Viridiplantae</taxon>
        <taxon>Streptophyta</taxon>
        <taxon>Embryophyta</taxon>
        <taxon>Tracheophyta</taxon>
        <taxon>Spermatophyta</taxon>
        <taxon>Magnoliopsida</taxon>
        <taxon>eudicotyledons</taxon>
        <taxon>Gunneridae</taxon>
        <taxon>Pentapetalae</taxon>
        <taxon>rosids</taxon>
        <taxon>fabids</taxon>
        <taxon>Fabales</taxon>
        <taxon>Fabaceae</taxon>
        <taxon>Papilionoideae</taxon>
        <taxon>50 kb inversion clade</taxon>
        <taxon>NPAAA clade</taxon>
        <taxon>Hologalegina</taxon>
        <taxon>IRL clade</taxon>
        <taxon>Fabeae</taxon>
        <taxon>Vicia</taxon>
    </lineage>
</organism>
<sequence>MAKLAVKTIFNIPFHHMPNPNRYEPENSNKNLMILCWTWKPNENENENENGMEANCWQISSSLDVEEVPSAHSYARLHVLRPVSSIFLHQVTDPQPLQEPTSSSSSKLHEFYTSTTTLNL</sequence>
<keyword evidence="2" id="KW-1185">Reference proteome</keyword>
<dbReference type="EMBL" id="OX451738">
    <property type="protein sequence ID" value="CAI8603067.1"/>
    <property type="molecule type" value="Genomic_DNA"/>
</dbReference>
<accession>A0AAV0ZYJ3</accession>
<reference evidence="1 2" key="1">
    <citation type="submission" date="2023-01" db="EMBL/GenBank/DDBJ databases">
        <authorList>
            <person name="Kreplak J."/>
        </authorList>
    </citation>
    <scope>NUCLEOTIDE SEQUENCE [LARGE SCALE GENOMIC DNA]</scope>
</reference>